<dbReference type="InParanoid" id="A0A5Q0BCN6"/>
<evidence type="ECO:0000313" key="7">
    <source>
        <dbReference type="Proteomes" id="UP000325755"/>
    </source>
</evidence>
<dbReference type="OrthoDB" id="8720143at2"/>
<comment type="similarity">
    <text evidence="1">Belongs to the LysR transcriptional regulatory family.</text>
</comment>
<dbReference type="GO" id="GO:0003677">
    <property type="term" value="F:DNA binding"/>
    <property type="evidence" value="ECO:0007669"/>
    <property type="project" value="UniProtKB-KW"/>
</dbReference>
<gene>
    <name evidence="6" type="ORF">F6R98_02135</name>
</gene>
<dbReference type="InterPro" id="IPR050389">
    <property type="entry name" value="LysR-type_TF"/>
</dbReference>
<dbReference type="GO" id="GO:0006355">
    <property type="term" value="P:regulation of DNA-templated transcription"/>
    <property type="evidence" value="ECO:0007669"/>
    <property type="project" value="InterPro"/>
</dbReference>
<evidence type="ECO:0000256" key="1">
    <source>
        <dbReference type="ARBA" id="ARBA00009437"/>
    </source>
</evidence>
<protein>
    <recommendedName>
        <fullName evidence="5">LysR substrate-binding domain-containing protein</fullName>
    </recommendedName>
</protein>
<sequence length="223" mass="25125">MLPKLYELIQREAPQVRLNMCTTVSEAETAIQLRDHSMDAVLHFERFDNQDLQYKVVIRHQPVIIARRDHPRIDGDTASKQKIMQEKLVRVAGTHGSSAVMAEDNEVFKFIARKTAMIVPSAMAQMAVVARSDLLAITSLQIARPFLQSFALKVLPNPWNIEPIHAFMVWHRTAEGDAGGAWFRSKLHEAVRSLLQESECGGQRNRRAFNPVALIAMAAFSNP</sequence>
<dbReference type="CDD" id="cd08417">
    <property type="entry name" value="PBP2_Nitroaromatics_like"/>
    <property type="match status" value="1"/>
</dbReference>
<dbReference type="KEGG" id="mmob:F6R98_02135"/>
<dbReference type="Gene3D" id="3.40.190.10">
    <property type="entry name" value="Periplasmic binding protein-like II"/>
    <property type="match status" value="2"/>
</dbReference>
<organism evidence="6 7">
    <name type="scientific">Candidatus Methylospira mobilis</name>
    <dbReference type="NCBI Taxonomy" id="1808979"/>
    <lineage>
        <taxon>Bacteria</taxon>
        <taxon>Pseudomonadati</taxon>
        <taxon>Pseudomonadota</taxon>
        <taxon>Gammaproteobacteria</taxon>
        <taxon>Methylococcales</taxon>
        <taxon>Methylococcaceae</taxon>
        <taxon>Candidatus Methylospira</taxon>
    </lineage>
</organism>
<dbReference type="AlphaFoldDB" id="A0A5Q0BCN6"/>
<keyword evidence="4" id="KW-0804">Transcription</keyword>
<keyword evidence="2" id="KW-0805">Transcription regulation</keyword>
<evidence type="ECO:0000256" key="3">
    <source>
        <dbReference type="ARBA" id="ARBA00023125"/>
    </source>
</evidence>
<dbReference type="PANTHER" id="PTHR30118:SF6">
    <property type="entry name" value="HTH-TYPE TRANSCRIPTIONAL REGULATOR LEUO"/>
    <property type="match status" value="1"/>
</dbReference>
<proteinExistence type="inferred from homology"/>
<evidence type="ECO:0000256" key="2">
    <source>
        <dbReference type="ARBA" id="ARBA00023015"/>
    </source>
</evidence>
<dbReference type="PANTHER" id="PTHR30118">
    <property type="entry name" value="HTH-TYPE TRANSCRIPTIONAL REGULATOR LEUO-RELATED"/>
    <property type="match status" value="1"/>
</dbReference>
<feature type="domain" description="LysR substrate-binding" evidence="5">
    <location>
        <begin position="2"/>
        <end position="190"/>
    </location>
</feature>
<keyword evidence="3" id="KW-0238">DNA-binding</keyword>
<evidence type="ECO:0000256" key="4">
    <source>
        <dbReference type="ARBA" id="ARBA00023163"/>
    </source>
</evidence>
<dbReference type="SUPFAM" id="SSF53850">
    <property type="entry name" value="Periplasmic binding protein-like II"/>
    <property type="match status" value="1"/>
</dbReference>
<evidence type="ECO:0000313" key="6">
    <source>
        <dbReference type="EMBL" id="QFY41570.1"/>
    </source>
</evidence>
<dbReference type="Pfam" id="PF03466">
    <property type="entry name" value="LysR_substrate"/>
    <property type="match status" value="1"/>
</dbReference>
<name>A0A5Q0BCN6_9GAMM</name>
<dbReference type="InterPro" id="IPR005119">
    <property type="entry name" value="LysR_subst-bd"/>
</dbReference>
<keyword evidence="7" id="KW-1185">Reference proteome</keyword>
<dbReference type="Proteomes" id="UP000325755">
    <property type="component" value="Chromosome"/>
</dbReference>
<reference evidence="6 7" key="1">
    <citation type="submission" date="2019-09" db="EMBL/GenBank/DDBJ databases">
        <title>Ecophysiology of the spiral-shaped methanotroph Methylospira mobilis as revealed by the complete genome sequence.</title>
        <authorList>
            <person name="Oshkin I.Y."/>
            <person name="Dedysh S.N."/>
            <person name="Miroshnikov K."/>
            <person name="Danilova O.V."/>
            <person name="Hakobyan A."/>
            <person name="Liesack W."/>
        </authorList>
    </citation>
    <scope>NUCLEOTIDE SEQUENCE [LARGE SCALE GENOMIC DNA]</scope>
    <source>
        <strain evidence="6 7">Shm1</strain>
    </source>
</reference>
<dbReference type="InterPro" id="IPR037402">
    <property type="entry name" value="YidZ_PBP2"/>
</dbReference>
<dbReference type="EMBL" id="CP044205">
    <property type="protein sequence ID" value="QFY41570.1"/>
    <property type="molecule type" value="Genomic_DNA"/>
</dbReference>
<evidence type="ECO:0000259" key="5">
    <source>
        <dbReference type="Pfam" id="PF03466"/>
    </source>
</evidence>
<accession>A0A5Q0BCN6</accession>